<evidence type="ECO:0000259" key="2">
    <source>
        <dbReference type="PROSITE" id="PS50816"/>
    </source>
</evidence>
<dbReference type="CDD" id="cd12195">
    <property type="entry name" value="CIPK_C"/>
    <property type="match status" value="1"/>
</dbReference>
<proteinExistence type="predicted"/>
<reference evidence="3" key="2">
    <citation type="submission" date="2008-12" db="EMBL/GenBank/DDBJ databases">
        <title>Improved gene annotation of the rice (Oryza sativa) genomes.</title>
        <authorList>
            <person name="Wang J."/>
            <person name="Li R."/>
            <person name="Fan W."/>
            <person name="Huang Q."/>
            <person name="Zhang J."/>
            <person name="Zhou Y."/>
            <person name="Hu Y."/>
            <person name="Zi S."/>
            <person name="Li J."/>
            <person name="Ni P."/>
            <person name="Zheng H."/>
            <person name="Zhang Y."/>
            <person name="Zhao M."/>
            <person name="Hao Q."/>
            <person name="McDermott J."/>
            <person name="Samudrala R."/>
            <person name="Kristiansen K."/>
            <person name="Wong G.K.-S."/>
        </authorList>
    </citation>
    <scope>NUCLEOTIDE SEQUENCE</scope>
</reference>
<gene>
    <name evidence="3" type="ORF">OsJ_13965</name>
</gene>
<feature type="compositionally biased region" description="Low complexity" evidence="1">
    <location>
        <begin position="15"/>
        <end position="27"/>
    </location>
</feature>
<dbReference type="InterPro" id="IPR019141">
    <property type="entry name" value="DUF2045"/>
</dbReference>
<protein>
    <recommendedName>
        <fullName evidence="2">NAF domain-containing protein</fullName>
    </recommendedName>
</protein>
<feature type="domain" description="NAF" evidence="2">
    <location>
        <begin position="196"/>
        <end position="220"/>
    </location>
</feature>
<organism evidence="3">
    <name type="scientific">Oryza sativa subsp. japonica</name>
    <name type="common">Rice</name>
    <dbReference type="NCBI Taxonomy" id="39947"/>
    <lineage>
        <taxon>Eukaryota</taxon>
        <taxon>Viridiplantae</taxon>
        <taxon>Streptophyta</taxon>
        <taxon>Embryophyta</taxon>
        <taxon>Tracheophyta</taxon>
        <taxon>Spermatophyta</taxon>
        <taxon>Magnoliopsida</taxon>
        <taxon>Liliopsida</taxon>
        <taxon>Poales</taxon>
        <taxon>Poaceae</taxon>
        <taxon>BOP clade</taxon>
        <taxon>Oryzoideae</taxon>
        <taxon>Oryzeae</taxon>
        <taxon>Oryzinae</taxon>
        <taxon>Oryza</taxon>
        <taxon>Oryza sativa</taxon>
    </lineage>
</organism>
<dbReference type="GO" id="GO:0007165">
    <property type="term" value="P:signal transduction"/>
    <property type="evidence" value="ECO:0007669"/>
    <property type="project" value="InterPro"/>
</dbReference>
<name>B9FE03_ORYSJ</name>
<dbReference type="Pfam" id="PF03822">
    <property type="entry name" value="NAF"/>
    <property type="match status" value="1"/>
</dbReference>
<dbReference type="Gene3D" id="3.30.310.80">
    <property type="entry name" value="Kinase associated domain 1, KA1"/>
    <property type="match status" value="1"/>
</dbReference>
<dbReference type="Proteomes" id="UP000007752">
    <property type="component" value="Chromosome 4"/>
</dbReference>
<dbReference type="InterPro" id="IPR004041">
    <property type="entry name" value="NAF_dom"/>
</dbReference>
<dbReference type="AlphaFoldDB" id="B9FE03"/>
<evidence type="ECO:0000256" key="1">
    <source>
        <dbReference type="SAM" id="MobiDB-lite"/>
    </source>
</evidence>
<dbReference type="PROSITE" id="PS50816">
    <property type="entry name" value="NAF"/>
    <property type="match status" value="1"/>
</dbReference>
<dbReference type="EMBL" id="CM000141">
    <property type="protein sequence ID" value="EEE60586.1"/>
    <property type="molecule type" value="Genomic_DNA"/>
</dbReference>
<sequence length="295" mass="32452">MAGPPPHQPSSSGDVEVAVESGSGASSSRNKLLSMVKKHSDLIGWTVIDAEADASDVEMDDKFWHEILDLFFVHGRVSKGREEDDLVFFVNNMKLNGYRSSDNMENPPPFFVRRWAPKLEKITNINLADVNWEHGFAGDADKVAPRDGSPVVAGDALRRPDQQRVPCAYLGTTPAGRGRHVGEAYCHDCVQCPRMPRPKILNAFDIIASSPSFDLSGLFQERGERMRFVSGASVADIIAKLEEIAGMVSFMARTKDCQVSIEATQNGQKGALAISAKVFELTWELVMVQVSMVRL</sequence>
<dbReference type="PANTHER" id="PTHR21477">
    <property type="entry name" value="ZGC:172139"/>
    <property type="match status" value="1"/>
</dbReference>
<dbReference type="Pfam" id="PF09741">
    <property type="entry name" value="DUF2045"/>
    <property type="match status" value="1"/>
</dbReference>
<accession>B9FE03</accession>
<reference evidence="3" key="1">
    <citation type="journal article" date="2005" name="PLoS Biol.">
        <title>The genomes of Oryza sativa: a history of duplications.</title>
        <authorList>
            <person name="Yu J."/>
            <person name="Wang J."/>
            <person name="Lin W."/>
            <person name="Li S."/>
            <person name="Li H."/>
            <person name="Zhou J."/>
            <person name="Ni P."/>
            <person name="Dong W."/>
            <person name="Hu S."/>
            <person name="Zeng C."/>
            <person name="Zhang J."/>
            <person name="Zhang Y."/>
            <person name="Li R."/>
            <person name="Xu Z."/>
            <person name="Li S."/>
            <person name="Li X."/>
            <person name="Zheng H."/>
            <person name="Cong L."/>
            <person name="Lin L."/>
            <person name="Yin J."/>
            <person name="Geng J."/>
            <person name="Li G."/>
            <person name="Shi J."/>
            <person name="Liu J."/>
            <person name="Lv H."/>
            <person name="Li J."/>
            <person name="Wang J."/>
            <person name="Deng Y."/>
            <person name="Ran L."/>
            <person name="Shi X."/>
            <person name="Wang X."/>
            <person name="Wu Q."/>
            <person name="Li C."/>
            <person name="Ren X."/>
            <person name="Wang J."/>
            <person name="Wang X."/>
            <person name="Li D."/>
            <person name="Liu D."/>
            <person name="Zhang X."/>
            <person name="Ji Z."/>
            <person name="Zhao W."/>
            <person name="Sun Y."/>
            <person name="Zhang Z."/>
            <person name="Bao J."/>
            <person name="Han Y."/>
            <person name="Dong L."/>
            <person name="Ji J."/>
            <person name="Chen P."/>
            <person name="Wu S."/>
            <person name="Liu J."/>
            <person name="Xiao Y."/>
            <person name="Bu D."/>
            <person name="Tan J."/>
            <person name="Yang L."/>
            <person name="Ye C."/>
            <person name="Zhang J."/>
            <person name="Xu J."/>
            <person name="Zhou Y."/>
            <person name="Yu Y."/>
            <person name="Zhang B."/>
            <person name="Zhuang S."/>
            <person name="Wei H."/>
            <person name="Liu B."/>
            <person name="Lei M."/>
            <person name="Yu H."/>
            <person name="Li Y."/>
            <person name="Xu H."/>
            <person name="Wei S."/>
            <person name="He X."/>
            <person name="Fang L."/>
            <person name="Zhang Z."/>
            <person name="Zhang Y."/>
            <person name="Huang X."/>
            <person name="Su Z."/>
            <person name="Tong W."/>
            <person name="Li J."/>
            <person name="Tong Z."/>
            <person name="Li S."/>
            <person name="Ye J."/>
            <person name="Wang L."/>
            <person name="Fang L."/>
            <person name="Lei T."/>
            <person name="Chen C."/>
            <person name="Chen H."/>
            <person name="Xu Z."/>
            <person name="Li H."/>
            <person name="Huang H."/>
            <person name="Zhang F."/>
            <person name="Xu H."/>
            <person name="Li N."/>
            <person name="Zhao C."/>
            <person name="Li S."/>
            <person name="Dong L."/>
            <person name="Huang Y."/>
            <person name="Li L."/>
            <person name="Xi Y."/>
            <person name="Qi Q."/>
            <person name="Li W."/>
            <person name="Zhang B."/>
            <person name="Hu W."/>
            <person name="Zhang Y."/>
            <person name="Tian X."/>
            <person name="Jiao Y."/>
            <person name="Liang X."/>
            <person name="Jin J."/>
            <person name="Gao L."/>
            <person name="Zheng W."/>
            <person name="Hao B."/>
            <person name="Liu S."/>
            <person name="Wang W."/>
            <person name="Yuan L."/>
            <person name="Cao M."/>
            <person name="McDermott J."/>
            <person name="Samudrala R."/>
            <person name="Wang J."/>
            <person name="Wong G.K."/>
            <person name="Yang H."/>
        </authorList>
    </citation>
    <scope>NUCLEOTIDE SEQUENCE [LARGE SCALE GENOMIC DNA]</scope>
</reference>
<dbReference type="PANTHER" id="PTHR21477:SF13">
    <property type="entry name" value="KIAA0930"/>
    <property type="match status" value="1"/>
</dbReference>
<evidence type="ECO:0000313" key="3">
    <source>
        <dbReference type="EMBL" id="EEE60586.1"/>
    </source>
</evidence>
<dbReference type="InterPro" id="IPR018451">
    <property type="entry name" value="NAF/FISL_domain"/>
</dbReference>
<feature type="region of interest" description="Disordered" evidence="1">
    <location>
        <begin position="1"/>
        <end position="27"/>
    </location>
</feature>